<evidence type="ECO:0000313" key="3">
    <source>
        <dbReference type="Proteomes" id="UP000000304"/>
    </source>
</evidence>
<dbReference type="OMA" id="QRINMNE"/>
<dbReference type="Proteomes" id="UP000000304">
    <property type="component" value="Chromosome 2L"/>
</dbReference>
<evidence type="ECO:0000313" key="2">
    <source>
        <dbReference type="EMBL" id="EDX04868.1"/>
    </source>
</evidence>
<feature type="region of interest" description="Disordered" evidence="1">
    <location>
        <begin position="15"/>
        <end position="56"/>
    </location>
</feature>
<protein>
    <submittedName>
        <fullName evidence="2">GD22086</fullName>
    </submittedName>
</protein>
<gene>
    <name evidence="2" type="primary">Dsim\GD22086</name>
    <name evidence="2" type="ORF">Dsim_GD22086</name>
</gene>
<reference evidence="2 3" key="1">
    <citation type="journal article" date="2007" name="Nature">
        <title>Evolution of genes and genomes on the Drosophila phylogeny.</title>
        <authorList>
            <consortium name="Drosophila 12 Genomes Consortium"/>
            <person name="Clark A.G."/>
            <person name="Eisen M.B."/>
            <person name="Smith D.R."/>
            <person name="Bergman C.M."/>
            <person name="Oliver B."/>
            <person name="Markow T.A."/>
            <person name="Kaufman T.C."/>
            <person name="Kellis M."/>
            <person name="Gelbart W."/>
            <person name="Iyer V.N."/>
            <person name="Pollard D.A."/>
            <person name="Sackton T.B."/>
            <person name="Larracuente A.M."/>
            <person name="Singh N.D."/>
            <person name="Abad J.P."/>
            <person name="Abt D.N."/>
            <person name="Adryan B."/>
            <person name="Aguade M."/>
            <person name="Akashi H."/>
            <person name="Anderson W.W."/>
            <person name="Aquadro C.F."/>
            <person name="Ardell D.H."/>
            <person name="Arguello R."/>
            <person name="Artieri C.G."/>
            <person name="Barbash D.A."/>
            <person name="Barker D."/>
            <person name="Barsanti P."/>
            <person name="Batterham P."/>
            <person name="Batzoglou S."/>
            <person name="Begun D."/>
            <person name="Bhutkar A."/>
            <person name="Blanco E."/>
            <person name="Bosak S.A."/>
            <person name="Bradley R.K."/>
            <person name="Brand A.D."/>
            <person name="Brent M.R."/>
            <person name="Brooks A.N."/>
            <person name="Brown R.H."/>
            <person name="Butlin R.K."/>
            <person name="Caggese C."/>
            <person name="Calvi B.R."/>
            <person name="Bernardo de Carvalho A."/>
            <person name="Caspi A."/>
            <person name="Castrezana S."/>
            <person name="Celniker S.E."/>
            <person name="Chang J.L."/>
            <person name="Chapple C."/>
            <person name="Chatterji S."/>
            <person name="Chinwalla A."/>
            <person name="Civetta A."/>
            <person name="Clifton S.W."/>
            <person name="Comeron J.M."/>
            <person name="Costello J.C."/>
            <person name="Coyne J.A."/>
            <person name="Daub J."/>
            <person name="David R.G."/>
            <person name="Delcher A.L."/>
            <person name="Delehaunty K."/>
            <person name="Do C.B."/>
            <person name="Ebling H."/>
            <person name="Edwards K."/>
            <person name="Eickbush T."/>
            <person name="Evans J.D."/>
            <person name="Filipski A."/>
            <person name="Findeiss S."/>
            <person name="Freyhult E."/>
            <person name="Fulton L."/>
            <person name="Fulton R."/>
            <person name="Garcia A.C."/>
            <person name="Gardiner A."/>
            <person name="Garfield D.A."/>
            <person name="Garvin B.E."/>
            <person name="Gibson G."/>
            <person name="Gilbert D."/>
            <person name="Gnerre S."/>
            <person name="Godfrey J."/>
            <person name="Good R."/>
            <person name="Gotea V."/>
            <person name="Gravely B."/>
            <person name="Greenberg A.J."/>
            <person name="Griffiths-Jones S."/>
            <person name="Gross S."/>
            <person name="Guigo R."/>
            <person name="Gustafson E.A."/>
            <person name="Haerty W."/>
            <person name="Hahn M.W."/>
            <person name="Halligan D.L."/>
            <person name="Halpern A.L."/>
            <person name="Halter G.M."/>
            <person name="Han M.V."/>
            <person name="Heger A."/>
            <person name="Hillier L."/>
            <person name="Hinrichs A.S."/>
            <person name="Holmes I."/>
            <person name="Hoskins R.A."/>
            <person name="Hubisz M.J."/>
            <person name="Hultmark D."/>
            <person name="Huntley M.A."/>
            <person name="Jaffe D.B."/>
            <person name="Jagadeeshan S."/>
            <person name="Jeck W.R."/>
            <person name="Johnson J."/>
            <person name="Jones C.D."/>
            <person name="Jordan W.C."/>
            <person name="Karpen G.H."/>
            <person name="Kataoka E."/>
            <person name="Keightley P.D."/>
            <person name="Kheradpour P."/>
            <person name="Kirkness E.F."/>
            <person name="Koerich L.B."/>
            <person name="Kristiansen K."/>
            <person name="Kudrna D."/>
            <person name="Kulathinal R.J."/>
            <person name="Kumar S."/>
            <person name="Kwok R."/>
            <person name="Lander E."/>
            <person name="Langley C.H."/>
            <person name="Lapoint R."/>
            <person name="Lazzaro B.P."/>
            <person name="Lee S.J."/>
            <person name="Levesque L."/>
            <person name="Li R."/>
            <person name="Lin C.F."/>
            <person name="Lin M.F."/>
            <person name="Lindblad-Toh K."/>
            <person name="Llopart A."/>
            <person name="Long M."/>
            <person name="Low L."/>
            <person name="Lozovsky E."/>
            <person name="Lu J."/>
            <person name="Luo M."/>
            <person name="Machado C.A."/>
            <person name="Makalowski W."/>
            <person name="Marzo M."/>
            <person name="Matsuda M."/>
            <person name="Matzkin L."/>
            <person name="McAllister B."/>
            <person name="McBride C.S."/>
            <person name="McKernan B."/>
            <person name="McKernan K."/>
            <person name="Mendez-Lago M."/>
            <person name="Minx P."/>
            <person name="Mollenhauer M.U."/>
            <person name="Montooth K."/>
            <person name="Mount S.M."/>
            <person name="Mu X."/>
            <person name="Myers E."/>
            <person name="Negre B."/>
            <person name="Newfeld S."/>
            <person name="Nielsen R."/>
            <person name="Noor M.A."/>
            <person name="O'Grady P."/>
            <person name="Pachter L."/>
            <person name="Papaceit M."/>
            <person name="Parisi M.J."/>
            <person name="Parisi M."/>
            <person name="Parts L."/>
            <person name="Pedersen J.S."/>
            <person name="Pesole G."/>
            <person name="Phillippy A.M."/>
            <person name="Ponting C.P."/>
            <person name="Pop M."/>
            <person name="Porcelli D."/>
            <person name="Powell J.R."/>
            <person name="Prohaska S."/>
            <person name="Pruitt K."/>
            <person name="Puig M."/>
            <person name="Quesneville H."/>
            <person name="Ram K.R."/>
            <person name="Rand D."/>
            <person name="Rasmussen M.D."/>
            <person name="Reed L.K."/>
            <person name="Reenan R."/>
            <person name="Reily A."/>
            <person name="Remington K.A."/>
            <person name="Rieger T.T."/>
            <person name="Ritchie M.G."/>
            <person name="Robin C."/>
            <person name="Rogers Y.H."/>
            <person name="Rohde C."/>
            <person name="Rozas J."/>
            <person name="Rubenfield M.J."/>
            <person name="Ruiz A."/>
            <person name="Russo S."/>
            <person name="Salzberg S.L."/>
            <person name="Sanchez-Gracia A."/>
            <person name="Saranga D.J."/>
            <person name="Sato H."/>
            <person name="Schaeffer S.W."/>
            <person name="Schatz M.C."/>
            <person name="Schlenke T."/>
            <person name="Schwartz R."/>
            <person name="Segarra C."/>
            <person name="Singh R.S."/>
            <person name="Sirot L."/>
            <person name="Sirota M."/>
            <person name="Sisneros N.B."/>
            <person name="Smith C.D."/>
            <person name="Smith T.F."/>
            <person name="Spieth J."/>
            <person name="Stage D.E."/>
            <person name="Stark A."/>
            <person name="Stephan W."/>
            <person name="Strausberg R.L."/>
            <person name="Strempel S."/>
            <person name="Sturgill D."/>
            <person name="Sutton G."/>
            <person name="Sutton G.G."/>
            <person name="Tao W."/>
            <person name="Teichmann S."/>
            <person name="Tobari Y.N."/>
            <person name="Tomimura Y."/>
            <person name="Tsolas J.M."/>
            <person name="Valente V.L."/>
            <person name="Venter E."/>
            <person name="Venter J.C."/>
            <person name="Vicario S."/>
            <person name="Vieira F.G."/>
            <person name="Vilella A.J."/>
            <person name="Villasante A."/>
            <person name="Walenz B."/>
            <person name="Wang J."/>
            <person name="Wasserman M."/>
            <person name="Watts T."/>
            <person name="Wilson D."/>
            <person name="Wilson R.K."/>
            <person name="Wing R.A."/>
            <person name="Wolfner M.F."/>
            <person name="Wong A."/>
            <person name="Wong G.K."/>
            <person name="Wu C.I."/>
            <person name="Wu G."/>
            <person name="Yamamoto D."/>
            <person name="Yang H.P."/>
            <person name="Yang S.P."/>
            <person name="Yorke J.A."/>
            <person name="Yoshida K."/>
            <person name="Zdobnov E."/>
            <person name="Zhang P."/>
            <person name="Zhang Y."/>
            <person name="Zimin A.V."/>
            <person name="Baldwin J."/>
            <person name="Abdouelleil A."/>
            <person name="Abdulkadir J."/>
            <person name="Abebe A."/>
            <person name="Abera B."/>
            <person name="Abreu J."/>
            <person name="Acer S.C."/>
            <person name="Aftuck L."/>
            <person name="Alexander A."/>
            <person name="An P."/>
            <person name="Anderson E."/>
            <person name="Anderson S."/>
            <person name="Arachi H."/>
            <person name="Azer M."/>
            <person name="Bachantsang P."/>
            <person name="Barry A."/>
            <person name="Bayul T."/>
            <person name="Berlin A."/>
            <person name="Bessette D."/>
            <person name="Bloom T."/>
            <person name="Blye J."/>
            <person name="Boguslavskiy L."/>
            <person name="Bonnet C."/>
            <person name="Boukhgalter B."/>
            <person name="Bourzgui I."/>
            <person name="Brown A."/>
            <person name="Cahill P."/>
            <person name="Channer S."/>
            <person name="Cheshatsang Y."/>
            <person name="Chuda L."/>
            <person name="Citroen M."/>
            <person name="Collymore A."/>
            <person name="Cooke P."/>
            <person name="Costello M."/>
            <person name="D'Aco K."/>
            <person name="Daza R."/>
            <person name="De Haan G."/>
            <person name="DeGray S."/>
            <person name="DeMaso C."/>
            <person name="Dhargay N."/>
            <person name="Dooley K."/>
            <person name="Dooley E."/>
            <person name="Doricent M."/>
            <person name="Dorje P."/>
            <person name="Dorjee K."/>
            <person name="Dupes A."/>
            <person name="Elong R."/>
            <person name="Falk J."/>
            <person name="Farina A."/>
            <person name="Faro S."/>
            <person name="Ferguson D."/>
            <person name="Fisher S."/>
            <person name="Foley C.D."/>
            <person name="Franke A."/>
            <person name="Friedrich D."/>
            <person name="Gadbois L."/>
            <person name="Gearin G."/>
            <person name="Gearin C.R."/>
            <person name="Giannoukos G."/>
            <person name="Goode T."/>
            <person name="Graham J."/>
            <person name="Grandbois E."/>
            <person name="Grewal S."/>
            <person name="Gyaltsen K."/>
            <person name="Hafez N."/>
            <person name="Hagos B."/>
            <person name="Hall J."/>
            <person name="Henson C."/>
            <person name="Hollinger A."/>
            <person name="Honan T."/>
            <person name="Huard M.D."/>
            <person name="Hughes L."/>
            <person name="Hurhula B."/>
            <person name="Husby M.E."/>
            <person name="Kamat A."/>
            <person name="Kanga B."/>
            <person name="Kashin S."/>
            <person name="Khazanovich D."/>
            <person name="Kisner P."/>
            <person name="Lance K."/>
            <person name="Lara M."/>
            <person name="Lee W."/>
            <person name="Lennon N."/>
            <person name="Letendre F."/>
            <person name="LeVine R."/>
            <person name="Lipovsky A."/>
            <person name="Liu X."/>
            <person name="Liu J."/>
            <person name="Liu S."/>
            <person name="Lokyitsang T."/>
            <person name="Lokyitsang Y."/>
            <person name="Lubonja R."/>
            <person name="Lui A."/>
            <person name="MacDonald P."/>
            <person name="Magnisalis V."/>
            <person name="Maru K."/>
            <person name="Matthews C."/>
            <person name="McCusker W."/>
            <person name="McDonough S."/>
            <person name="Mehta T."/>
            <person name="Meldrim J."/>
            <person name="Meneus L."/>
            <person name="Mihai O."/>
            <person name="Mihalev A."/>
            <person name="Mihova T."/>
            <person name="Mittelman R."/>
            <person name="Mlenga V."/>
            <person name="Montmayeur A."/>
            <person name="Mulrain L."/>
            <person name="Navidi A."/>
            <person name="Naylor J."/>
            <person name="Negash T."/>
            <person name="Nguyen T."/>
            <person name="Nguyen N."/>
            <person name="Nicol R."/>
            <person name="Norbu C."/>
            <person name="Norbu N."/>
            <person name="Novod N."/>
            <person name="O'Neill B."/>
            <person name="Osman S."/>
            <person name="Markiewicz E."/>
            <person name="Oyono O.L."/>
            <person name="Patti C."/>
            <person name="Phunkhang P."/>
            <person name="Pierre F."/>
            <person name="Priest M."/>
            <person name="Raghuraman S."/>
            <person name="Rege F."/>
            <person name="Reyes R."/>
            <person name="Rise C."/>
            <person name="Rogov P."/>
            <person name="Ross K."/>
            <person name="Ryan E."/>
            <person name="Settipalli S."/>
            <person name="Shea T."/>
            <person name="Sherpa N."/>
            <person name="Shi L."/>
            <person name="Shih D."/>
            <person name="Sparrow T."/>
            <person name="Spaulding J."/>
            <person name="Stalker J."/>
            <person name="Stange-Thomann N."/>
            <person name="Stavropoulos S."/>
            <person name="Stone C."/>
            <person name="Strader C."/>
            <person name="Tesfaye S."/>
            <person name="Thomson T."/>
            <person name="Thoulutsang Y."/>
            <person name="Thoulutsang D."/>
            <person name="Topham K."/>
            <person name="Topping I."/>
            <person name="Tsamla T."/>
            <person name="Vassiliev H."/>
            <person name="Vo A."/>
            <person name="Wangchuk T."/>
            <person name="Wangdi T."/>
            <person name="Weiand M."/>
            <person name="Wilkinson J."/>
            <person name="Wilson A."/>
            <person name="Yadav S."/>
            <person name="Young G."/>
            <person name="Yu Q."/>
            <person name="Zembek L."/>
            <person name="Zhong D."/>
            <person name="Zimmer A."/>
            <person name="Zwirko Z."/>
            <person name="Jaffe D.B."/>
            <person name="Alvarez P."/>
            <person name="Brockman W."/>
            <person name="Butler J."/>
            <person name="Chin C."/>
            <person name="Gnerre S."/>
            <person name="Grabherr M."/>
            <person name="Kleber M."/>
            <person name="Mauceli E."/>
            <person name="MacCallum I."/>
        </authorList>
    </citation>
    <scope>NUCLEOTIDE SEQUENCE [LARGE SCALE GENOMIC DNA]</scope>
    <source>
        <strain evidence="3">white501</strain>
    </source>
</reference>
<evidence type="ECO:0000256" key="1">
    <source>
        <dbReference type="SAM" id="MobiDB-lite"/>
    </source>
</evidence>
<dbReference type="HOGENOM" id="CLU_3016454_0_0_1"/>
<dbReference type="AlphaFoldDB" id="B4Q4B8"/>
<name>B4Q4B8_DROSI</name>
<accession>B4Q4B8</accession>
<keyword evidence="3" id="KW-1185">Reference proteome</keyword>
<organism evidence="2 3">
    <name type="scientific">Drosophila simulans</name>
    <name type="common">Fruit fly</name>
    <dbReference type="NCBI Taxonomy" id="7240"/>
    <lineage>
        <taxon>Eukaryota</taxon>
        <taxon>Metazoa</taxon>
        <taxon>Ecdysozoa</taxon>
        <taxon>Arthropoda</taxon>
        <taxon>Hexapoda</taxon>
        <taxon>Insecta</taxon>
        <taxon>Pterygota</taxon>
        <taxon>Neoptera</taxon>
        <taxon>Endopterygota</taxon>
        <taxon>Diptera</taxon>
        <taxon>Brachycera</taxon>
        <taxon>Muscomorpha</taxon>
        <taxon>Ephydroidea</taxon>
        <taxon>Drosophilidae</taxon>
        <taxon>Drosophila</taxon>
        <taxon>Sophophora</taxon>
    </lineage>
</organism>
<sequence length="56" mass="6067">MAMQMSDIFADKSTSYSVDGRVAASPEDNELQPQGDSSTAQRINMNEEIQAAATWA</sequence>
<dbReference type="EMBL" id="CM000361">
    <property type="protein sequence ID" value="EDX04868.1"/>
    <property type="molecule type" value="Genomic_DNA"/>
</dbReference>
<proteinExistence type="predicted"/>
<feature type="compositionally biased region" description="Polar residues" evidence="1">
    <location>
        <begin position="31"/>
        <end position="44"/>
    </location>
</feature>